<accession>A0A1C3PAG2</accession>
<dbReference type="PANTHER" id="PTHR30290:SF38">
    <property type="entry name" value="D,D-DIPEPTIDE-BINDING PERIPLASMIC PROTEIN DDPA-RELATED"/>
    <property type="match status" value="1"/>
</dbReference>
<evidence type="ECO:0000259" key="3">
    <source>
        <dbReference type="Pfam" id="PF00496"/>
    </source>
</evidence>
<evidence type="ECO:0000256" key="2">
    <source>
        <dbReference type="SAM" id="SignalP"/>
    </source>
</evidence>
<evidence type="ECO:0000313" key="4">
    <source>
        <dbReference type="EMBL" id="SBW26668.1"/>
    </source>
</evidence>
<evidence type="ECO:0000313" key="5">
    <source>
        <dbReference type="Proteomes" id="UP000199013"/>
    </source>
</evidence>
<organism evidence="4 5">
    <name type="scientific">Candidatus Protofrankia californiensis</name>
    <dbReference type="NCBI Taxonomy" id="1839754"/>
    <lineage>
        <taxon>Bacteria</taxon>
        <taxon>Bacillati</taxon>
        <taxon>Actinomycetota</taxon>
        <taxon>Actinomycetes</taxon>
        <taxon>Frankiales</taxon>
        <taxon>Frankiaceae</taxon>
        <taxon>Protofrankia</taxon>
    </lineage>
</organism>
<dbReference type="AlphaFoldDB" id="A0A1C3PAG2"/>
<keyword evidence="1 2" id="KW-0732">Signal</keyword>
<dbReference type="Gene3D" id="3.10.105.10">
    <property type="entry name" value="Dipeptide-binding Protein, Domain 3"/>
    <property type="match status" value="1"/>
</dbReference>
<dbReference type="SUPFAM" id="SSF53850">
    <property type="entry name" value="Periplasmic binding protein-like II"/>
    <property type="match status" value="1"/>
</dbReference>
<proteinExistence type="predicted"/>
<dbReference type="GO" id="GO:0015833">
    <property type="term" value="P:peptide transport"/>
    <property type="evidence" value="ECO:0007669"/>
    <property type="project" value="TreeGrafter"/>
</dbReference>
<feature type="domain" description="Solute-binding protein family 5" evidence="3">
    <location>
        <begin position="91"/>
        <end position="415"/>
    </location>
</feature>
<dbReference type="PROSITE" id="PS51257">
    <property type="entry name" value="PROKAR_LIPOPROTEIN"/>
    <property type="match status" value="1"/>
</dbReference>
<dbReference type="Pfam" id="PF00496">
    <property type="entry name" value="SBP_bac_5"/>
    <property type="match status" value="1"/>
</dbReference>
<keyword evidence="5" id="KW-1185">Reference proteome</keyword>
<name>A0A1C3PAG2_9ACTN</name>
<feature type="signal peptide" evidence="2">
    <location>
        <begin position="1"/>
        <end position="21"/>
    </location>
</feature>
<reference evidence="5" key="1">
    <citation type="submission" date="2016-02" db="EMBL/GenBank/DDBJ databases">
        <authorList>
            <person name="Wibberg D."/>
        </authorList>
    </citation>
    <scope>NUCLEOTIDE SEQUENCE [LARGE SCALE GENOMIC DNA]</scope>
</reference>
<dbReference type="GO" id="GO:1904680">
    <property type="term" value="F:peptide transmembrane transporter activity"/>
    <property type="evidence" value="ECO:0007669"/>
    <property type="project" value="TreeGrafter"/>
</dbReference>
<dbReference type="GO" id="GO:0043190">
    <property type="term" value="C:ATP-binding cassette (ABC) transporter complex"/>
    <property type="evidence" value="ECO:0007669"/>
    <property type="project" value="InterPro"/>
</dbReference>
<sequence>MKIRSLTGAVALAGMVLTACGSGGSGGTAANAAGGTAGAAGKANPDATVTIGLVLEPGSLDITKASGAAIGQVLLNNVYQGLLQRDDKGAVTPALATSYQVSHDGKTYTFTLRDNVTFQDGSPLRAADVVASLNKVIAPGSVNPNASDLASVASVAAPDAKTVVLTLKDRDTNLTYRLTGAAGAVIREGATDLDSRPVGTGPFRFDSWRRGDSITLVRNDQYWGTKAGVTKVVFRYITDPNAQNNAVKTGQVDIGTIAESELVNSYQGNPNFVVVTGTSTDKFILGVNHARTPLSDARVRHAIRQGINKDGLIKILGGGTRIGSSVPPLDPWYEDLTGIDRYDPANARKLLADAGYAGGLNLTLTVANIYPPSVSEYVRSQLQDVGITVKITSVEFPTWLTQVYKNADYDLSIVDHAEPRDLGNYAKPGYYWRYDSPAAQQDYRAAVTASSDAERDQNLRKLARQISEDAASDWLLLGPARQVARVGVTGFPTNNLSSLYDASKIEARKS</sequence>
<dbReference type="PIRSF" id="PIRSF002741">
    <property type="entry name" value="MppA"/>
    <property type="match status" value="1"/>
</dbReference>
<evidence type="ECO:0000256" key="1">
    <source>
        <dbReference type="ARBA" id="ARBA00022729"/>
    </source>
</evidence>
<dbReference type="CDD" id="cd08494">
    <property type="entry name" value="PBP2_NikA_DppA_OppA_like_6"/>
    <property type="match status" value="1"/>
</dbReference>
<gene>
    <name evidence="4" type="ORF">FDG2_5000</name>
</gene>
<dbReference type="Proteomes" id="UP000199013">
    <property type="component" value="Unassembled WGS sequence"/>
</dbReference>
<feature type="chain" id="PRO_5038697661" evidence="2">
    <location>
        <begin position="22"/>
        <end position="510"/>
    </location>
</feature>
<protein>
    <submittedName>
        <fullName evidence="4">ABC transporter periplasmic protein</fullName>
    </submittedName>
</protein>
<dbReference type="GO" id="GO:0042597">
    <property type="term" value="C:periplasmic space"/>
    <property type="evidence" value="ECO:0007669"/>
    <property type="project" value="UniProtKB-ARBA"/>
</dbReference>
<dbReference type="PANTHER" id="PTHR30290">
    <property type="entry name" value="PERIPLASMIC BINDING COMPONENT OF ABC TRANSPORTER"/>
    <property type="match status" value="1"/>
</dbReference>
<dbReference type="InterPro" id="IPR039424">
    <property type="entry name" value="SBP_5"/>
</dbReference>
<dbReference type="Gene3D" id="3.40.190.10">
    <property type="entry name" value="Periplasmic binding protein-like II"/>
    <property type="match status" value="1"/>
</dbReference>
<dbReference type="InterPro" id="IPR000914">
    <property type="entry name" value="SBP_5_dom"/>
</dbReference>
<dbReference type="InterPro" id="IPR030678">
    <property type="entry name" value="Peptide/Ni-bd"/>
</dbReference>
<dbReference type="EMBL" id="FLUV01002112">
    <property type="protein sequence ID" value="SBW26668.1"/>
    <property type="molecule type" value="Genomic_DNA"/>
</dbReference>